<evidence type="ECO:0000313" key="3">
    <source>
        <dbReference type="EMBL" id="EAZ80826.1"/>
    </source>
</evidence>
<dbReference type="InterPro" id="IPR050300">
    <property type="entry name" value="GDXG_lipolytic_enzyme"/>
</dbReference>
<evidence type="ECO:0000256" key="1">
    <source>
        <dbReference type="ARBA" id="ARBA00022801"/>
    </source>
</evidence>
<organism evidence="3 4">
    <name type="scientific">Algoriphagus machipongonensis</name>
    <dbReference type="NCBI Taxonomy" id="388413"/>
    <lineage>
        <taxon>Bacteria</taxon>
        <taxon>Pseudomonadati</taxon>
        <taxon>Bacteroidota</taxon>
        <taxon>Cytophagia</taxon>
        <taxon>Cytophagales</taxon>
        <taxon>Cyclobacteriaceae</taxon>
        <taxon>Algoriphagus</taxon>
    </lineage>
</organism>
<dbReference type="AlphaFoldDB" id="A3HZZ0"/>
<dbReference type="GO" id="GO:0016787">
    <property type="term" value="F:hydrolase activity"/>
    <property type="evidence" value="ECO:0007669"/>
    <property type="project" value="UniProtKB-KW"/>
</dbReference>
<sequence>MTQFFPRFLIFLLVFATINSCAFKGIHRDKNLIFTQTDNTDSIPSKELNVFYPKKSENLPVMIFLYGGSWKSGKKEIYNFLGSRMARRDVVTVIADYPLSPDYQVDDMVKVAAQAALWTKNNISKYGGDPDEIFISGHSAGAHLAAVLATNNKHFEALGEENPIKGAVLIDPAGLDMHWYLSDFPEEGKKYMKAFSEDPDFWEAYSPINYLERQSIPLLILEGERTYPSISTSIDRFLEEAEEQEFEISYEFYPHKKHIPMITQFLYTGSKGYDDVLGFIKKESEKVPNSSGF</sequence>
<dbReference type="Pfam" id="PF20434">
    <property type="entry name" value="BD-FAE"/>
    <property type="match status" value="1"/>
</dbReference>
<dbReference type="eggNOG" id="COG0657">
    <property type="taxonomic scope" value="Bacteria"/>
</dbReference>
<accession>A3HZZ0</accession>
<keyword evidence="4" id="KW-1185">Reference proteome</keyword>
<dbReference type="PANTHER" id="PTHR48081:SF33">
    <property type="entry name" value="KYNURENINE FORMAMIDASE"/>
    <property type="match status" value="1"/>
</dbReference>
<comment type="caution">
    <text evidence="3">The sequence shown here is derived from an EMBL/GenBank/DDBJ whole genome shotgun (WGS) entry which is preliminary data.</text>
</comment>
<dbReference type="SUPFAM" id="SSF53474">
    <property type="entry name" value="alpha/beta-Hydrolases"/>
    <property type="match status" value="1"/>
</dbReference>
<dbReference type="EMBL" id="CM001023">
    <property type="protein sequence ID" value="EAZ80826.1"/>
    <property type="molecule type" value="Genomic_DNA"/>
</dbReference>
<dbReference type="EMBL" id="AAXU02000001">
    <property type="protein sequence ID" value="EAZ80826.1"/>
    <property type="molecule type" value="Genomic_DNA"/>
</dbReference>
<dbReference type="Gene3D" id="3.40.50.1820">
    <property type="entry name" value="alpha/beta hydrolase"/>
    <property type="match status" value="1"/>
</dbReference>
<dbReference type="Proteomes" id="UP000003919">
    <property type="component" value="Chromosome"/>
</dbReference>
<dbReference type="OrthoDB" id="9777975at2"/>
<feature type="domain" description="BD-FAE-like" evidence="2">
    <location>
        <begin position="48"/>
        <end position="225"/>
    </location>
</feature>
<protein>
    <submittedName>
        <fullName evidence="3">Esterase/lipase/thioesterase family protein</fullName>
    </submittedName>
</protein>
<dbReference type="ESTHER" id="9bact-a3hzz0">
    <property type="family name" value="BD-FAE"/>
</dbReference>
<reference evidence="3 4" key="1">
    <citation type="journal article" date="2011" name="J. Bacteriol.">
        <title>Complete genome sequence of Algoriphagus sp. PR1, bacterial prey of a colony-forming choanoflagellate.</title>
        <authorList>
            <person name="Alegado R.A."/>
            <person name="Ferriera S."/>
            <person name="Nusbaum C."/>
            <person name="Young S.K."/>
            <person name="Zeng Q."/>
            <person name="Imamovic A."/>
            <person name="Fairclough S.R."/>
            <person name="King N."/>
        </authorList>
    </citation>
    <scope>NUCLEOTIDE SEQUENCE [LARGE SCALE GENOMIC DNA]</scope>
    <source>
        <strain evidence="3 4">PR1</strain>
    </source>
</reference>
<evidence type="ECO:0000259" key="2">
    <source>
        <dbReference type="Pfam" id="PF20434"/>
    </source>
</evidence>
<dbReference type="InterPro" id="IPR049492">
    <property type="entry name" value="BD-FAE-like_dom"/>
</dbReference>
<dbReference type="InterPro" id="IPR029058">
    <property type="entry name" value="AB_hydrolase_fold"/>
</dbReference>
<dbReference type="RefSeq" id="WP_008199650.1">
    <property type="nucleotide sequence ID" value="NZ_CM001023.1"/>
</dbReference>
<dbReference type="STRING" id="388413.ALPR1_07870"/>
<proteinExistence type="predicted"/>
<keyword evidence="1" id="KW-0378">Hydrolase</keyword>
<name>A3HZZ0_9BACT</name>
<dbReference type="HOGENOM" id="CLU_012494_4_1_10"/>
<gene>
    <name evidence="3" type="ORF">ALPR1_07870</name>
</gene>
<evidence type="ECO:0000313" key="4">
    <source>
        <dbReference type="Proteomes" id="UP000003919"/>
    </source>
</evidence>
<dbReference type="PANTHER" id="PTHR48081">
    <property type="entry name" value="AB HYDROLASE SUPERFAMILY PROTEIN C4A8.06C"/>
    <property type="match status" value="1"/>
</dbReference>